<dbReference type="NCBIfam" id="NF045773">
    <property type="entry name" value="cytochro_C550"/>
    <property type="match status" value="1"/>
</dbReference>
<dbReference type="InterPro" id="IPR012218">
    <property type="entry name" value="Cyt_c_BACSU-c550-type"/>
</dbReference>
<keyword evidence="5 7" id="KW-0408">Iron</keyword>
<evidence type="ECO:0000256" key="6">
    <source>
        <dbReference type="PIRSR" id="PIRSR000025-1"/>
    </source>
</evidence>
<proteinExistence type="predicted"/>
<keyword evidence="3 7" id="KW-0479">Metal-binding</keyword>
<dbReference type="PATRIC" id="fig|265546.4.peg.719"/>
<comment type="PTM">
    <text evidence="6">Binds 1 heme c group covalently per subunit.</text>
</comment>
<keyword evidence="1" id="KW-0813">Transport</keyword>
<dbReference type="PANTHER" id="PTHR37823:SF2">
    <property type="entry name" value="CYTOCHROME C-550"/>
    <property type="match status" value="1"/>
</dbReference>
<evidence type="ECO:0000256" key="8">
    <source>
        <dbReference type="SAM" id="Phobius"/>
    </source>
</evidence>
<evidence type="ECO:0000256" key="2">
    <source>
        <dbReference type="ARBA" id="ARBA00022617"/>
    </source>
</evidence>
<dbReference type="GO" id="GO:0005506">
    <property type="term" value="F:iron ion binding"/>
    <property type="evidence" value="ECO:0007669"/>
    <property type="project" value="InterPro"/>
</dbReference>
<gene>
    <name evidence="9" type="ORF">JV16_00697</name>
</gene>
<evidence type="ECO:0000313" key="10">
    <source>
        <dbReference type="Proteomes" id="UP000032047"/>
    </source>
</evidence>
<evidence type="ECO:0000256" key="7">
    <source>
        <dbReference type="PIRSR" id="PIRSR000025-2"/>
    </source>
</evidence>
<keyword evidence="8" id="KW-1133">Transmembrane helix</keyword>
<feature type="binding site" description="covalent" evidence="6">
    <location>
        <position position="63"/>
    </location>
    <ligand>
        <name>heme c</name>
        <dbReference type="ChEBI" id="CHEBI:61717"/>
    </ligand>
</feature>
<evidence type="ECO:0000256" key="1">
    <source>
        <dbReference type="ARBA" id="ARBA00022448"/>
    </source>
</evidence>
<dbReference type="InterPro" id="IPR036909">
    <property type="entry name" value="Cyt_c-like_dom_sf"/>
</dbReference>
<dbReference type="PIRSF" id="PIRSF000025">
    <property type="entry name" value="Cytc_Bsub_c550"/>
    <property type="match status" value="1"/>
</dbReference>
<feature type="binding site" description="axial binding residue" evidence="7">
    <location>
        <position position="64"/>
    </location>
    <ligand>
        <name>heme c</name>
        <dbReference type="ChEBI" id="CHEBI:61717"/>
    </ligand>
    <ligandPart>
        <name>Fe</name>
        <dbReference type="ChEBI" id="CHEBI:18248"/>
    </ligandPart>
</feature>
<sequence length="120" mass="12632">MNRNPLIPFALIMVMGIGLIFFLSVKGLGDMKEVAKEKEGGAKTEETAAAGPEDIYKKSCVACHGANYEGGVGPALKGIGDRLSVDQIKDVLVNGRGSMPGGLVPADQAEEMAKWLAELK</sequence>
<keyword evidence="10" id="KW-1185">Reference proteome</keyword>
<dbReference type="PROSITE" id="PS51007">
    <property type="entry name" value="CYTC"/>
    <property type="match status" value="1"/>
</dbReference>
<protein>
    <submittedName>
        <fullName evidence="9">Cytochrome c A</fullName>
    </submittedName>
</protein>
<evidence type="ECO:0000256" key="3">
    <source>
        <dbReference type="ARBA" id="ARBA00022723"/>
    </source>
</evidence>
<dbReference type="SUPFAM" id="SSF46626">
    <property type="entry name" value="Cytochrome c"/>
    <property type="match status" value="1"/>
</dbReference>
<accession>A0A0D0GA28</accession>
<dbReference type="GO" id="GO:0016020">
    <property type="term" value="C:membrane"/>
    <property type="evidence" value="ECO:0007669"/>
    <property type="project" value="InterPro"/>
</dbReference>
<name>A0A0D0GA28_9BACL</name>
<organism evidence="9 10">
    <name type="scientific">Anoxybacillus ayderensis</name>
    <dbReference type="NCBI Taxonomy" id="265546"/>
    <lineage>
        <taxon>Bacteria</taxon>
        <taxon>Bacillati</taxon>
        <taxon>Bacillota</taxon>
        <taxon>Bacilli</taxon>
        <taxon>Bacillales</taxon>
        <taxon>Anoxybacillaceae</taxon>
        <taxon>Anoxybacillus</taxon>
    </lineage>
</organism>
<evidence type="ECO:0000256" key="4">
    <source>
        <dbReference type="ARBA" id="ARBA00022982"/>
    </source>
</evidence>
<evidence type="ECO:0000256" key="5">
    <source>
        <dbReference type="ARBA" id="ARBA00023004"/>
    </source>
</evidence>
<keyword evidence="4" id="KW-0249">Electron transport</keyword>
<evidence type="ECO:0000313" key="9">
    <source>
        <dbReference type="EMBL" id="KIP22150.1"/>
    </source>
</evidence>
<dbReference type="Gene3D" id="1.10.760.10">
    <property type="entry name" value="Cytochrome c-like domain"/>
    <property type="match status" value="1"/>
</dbReference>
<dbReference type="InterPro" id="IPR051811">
    <property type="entry name" value="Cytochrome_c550/c551-like"/>
</dbReference>
<dbReference type="Proteomes" id="UP000032047">
    <property type="component" value="Unassembled WGS sequence"/>
</dbReference>
<keyword evidence="2 6" id="KW-0349">Heme</keyword>
<feature type="transmembrane region" description="Helical" evidence="8">
    <location>
        <begin position="6"/>
        <end position="28"/>
    </location>
</feature>
<dbReference type="PANTHER" id="PTHR37823">
    <property type="entry name" value="CYTOCHROME C-553-LIKE"/>
    <property type="match status" value="1"/>
</dbReference>
<dbReference type="Pfam" id="PF13442">
    <property type="entry name" value="Cytochrome_CBB3"/>
    <property type="match status" value="1"/>
</dbReference>
<feature type="binding site" description="axial binding residue" evidence="7">
    <location>
        <position position="99"/>
    </location>
    <ligand>
        <name>heme c</name>
        <dbReference type="ChEBI" id="CHEBI:61717"/>
    </ligand>
    <ligandPart>
        <name>Fe</name>
        <dbReference type="ChEBI" id="CHEBI:18248"/>
    </ligandPart>
</feature>
<keyword evidence="8" id="KW-0472">Membrane</keyword>
<reference evidence="9 10" key="1">
    <citation type="submission" date="2015-01" db="EMBL/GenBank/DDBJ databases">
        <title>Genome sequence of Anoxybacillus ayderensis strain AB04.</title>
        <authorList>
            <person name="Belduz A.O."/>
            <person name="Canakci S."/>
            <person name="Chan K.-G."/>
            <person name="Kahar U.M."/>
            <person name="Yaakob A.S."/>
            <person name="Chan C.S."/>
            <person name="Goh K.M."/>
        </authorList>
    </citation>
    <scope>NUCLEOTIDE SEQUENCE [LARGE SCALE GENOMIC DNA]</scope>
    <source>
        <strain evidence="9 10">AB04</strain>
    </source>
</reference>
<comment type="caution">
    <text evidence="9">The sequence shown here is derived from an EMBL/GenBank/DDBJ whole genome shotgun (WGS) entry which is preliminary data.</text>
</comment>
<dbReference type="EMBL" id="JXTG01000002">
    <property type="protein sequence ID" value="KIP22150.1"/>
    <property type="molecule type" value="Genomic_DNA"/>
</dbReference>
<dbReference type="InterPro" id="IPR054780">
    <property type="entry name" value="Cytochro_C550_firm"/>
</dbReference>
<dbReference type="InterPro" id="IPR009056">
    <property type="entry name" value="Cyt_c-like_dom"/>
</dbReference>
<dbReference type="RefSeq" id="WP_021095175.1">
    <property type="nucleotide sequence ID" value="NZ_ANOC01000039.1"/>
</dbReference>
<dbReference type="AlphaFoldDB" id="A0A0D0GA28"/>
<dbReference type="GO" id="GO:0009055">
    <property type="term" value="F:electron transfer activity"/>
    <property type="evidence" value="ECO:0007669"/>
    <property type="project" value="InterPro"/>
</dbReference>
<dbReference type="GO" id="GO:0020037">
    <property type="term" value="F:heme binding"/>
    <property type="evidence" value="ECO:0007669"/>
    <property type="project" value="InterPro"/>
</dbReference>
<keyword evidence="8" id="KW-0812">Transmembrane</keyword>
<feature type="binding site" description="covalent" evidence="6">
    <location>
        <position position="60"/>
    </location>
    <ligand>
        <name>heme c</name>
        <dbReference type="ChEBI" id="CHEBI:61717"/>
    </ligand>
</feature>